<dbReference type="PANTHER" id="PTHR34477:SF5">
    <property type="entry name" value="BSL5627 PROTEIN"/>
    <property type="match status" value="1"/>
</dbReference>
<dbReference type="SMART" id="SM00465">
    <property type="entry name" value="GIYc"/>
    <property type="match status" value="1"/>
</dbReference>
<comment type="similarity">
    <text evidence="1">Belongs to the UPF0213 family.</text>
</comment>
<sequence>MERGGVVYILTNVNRTVLYIGVTSDLYVRLVEHREKKYINSFTSRYNTIICVYYEFFSTIEEAINREKQIKKWRRDKKEFVINAINPEWKDLWKTIKDW</sequence>
<dbReference type="PROSITE" id="PS50164">
    <property type="entry name" value="GIY_YIG"/>
    <property type="match status" value="1"/>
</dbReference>
<organism evidence="3 4">
    <name type="scientific">Sphingobacterium pedocola</name>
    <dbReference type="NCBI Taxonomy" id="2082722"/>
    <lineage>
        <taxon>Bacteria</taxon>
        <taxon>Pseudomonadati</taxon>
        <taxon>Bacteroidota</taxon>
        <taxon>Sphingobacteriia</taxon>
        <taxon>Sphingobacteriales</taxon>
        <taxon>Sphingobacteriaceae</taxon>
        <taxon>Sphingobacterium</taxon>
    </lineage>
</organism>
<feature type="domain" description="GIY-YIG" evidence="2">
    <location>
        <begin position="3"/>
        <end position="80"/>
    </location>
</feature>
<dbReference type="Pfam" id="PF01541">
    <property type="entry name" value="GIY-YIG"/>
    <property type="match status" value="1"/>
</dbReference>
<evidence type="ECO:0000256" key="1">
    <source>
        <dbReference type="ARBA" id="ARBA00007435"/>
    </source>
</evidence>
<reference evidence="3 4" key="1">
    <citation type="submission" date="2018-02" db="EMBL/GenBank/DDBJ databases">
        <title>Sphingobacterium KA21.</title>
        <authorList>
            <person name="Vasarhelyi B.M."/>
            <person name="Deshmukh S."/>
            <person name="Balint B."/>
            <person name="Kukolya J."/>
        </authorList>
    </citation>
    <scope>NUCLEOTIDE SEQUENCE [LARGE SCALE GENOMIC DNA]</scope>
    <source>
        <strain evidence="3 4">Ka21</strain>
    </source>
</reference>
<dbReference type="InterPro" id="IPR050190">
    <property type="entry name" value="UPF0213_domain"/>
</dbReference>
<dbReference type="InterPro" id="IPR000305">
    <property type="entry name" value="GIY-YIG_endonuc"/>
</dbReference>
<dbReference type="Gene3D" id="3.40.1440.10">
    <property type="entry name" value="GIY-YIG endonuclease"/>
    <property type="match status" value="1"/>
</dbReference>
<dbReference type="SUPFAM" id="SSF82771">
    <property type="entry name" value="GIY-YIG endonuclease"/>
    <property type="match status" value="1"/>
</dbReference>
<keyword evidence="4" id="KW-1185">Reference proteome</keyword>
<accession>A0ABR9T3D3</accession>
<dbReference type="EMBL" id="PSKQ01000017">
    <property type="protein sequence ID" value="MBE8719841.1"/>
    <property type="molecule type" value="Genomic_DNA"/>
</dbReference>
<evidence type="ECO:0000313" key="4">
    <source>
        <dbReference type="Proteomes" id="UP000618319"/>
    </source>
</evidence>
<dbReference type="InterPro" id="IPR035901">
    <property type="entry name" value="GIY-YIG_endonuc_sf"/>
</dbReference>
<protein>
    <submittedName>
        <fullName evidence="3">Excinuclease ABC subunit C</fullName>
    </submittedName>
</protein>
<proteinExistence type="inferred from homology"/>
<dbReference type="RefSeq" id="WP_196937547.1">
    <property type="nucleotide sequence ID" value="NZ_MU158689.1"/>
</dbReference>
<name>A0ABR9T3D3_9SPHI</name>
<dbReference type="CDD" id="cd10448">
    <property type="entry name" value="GIY-YIG_unchar_3"/>
    <property type="match status" value="1"/>
</dbReference>
<evidence type="ECO:0000259" key="2">
    <source>
        <dbReference type="PROSITE" id="PS50164"/>
    </source>
</evidence>
<dbReference type="Proteomes" id="UP000618319">
    <property type="component" value="Unassembled WGS sequence"/>
</dbReference>
<dbReference type="PANTHER" id="PTHR34477">
    <property type="entry name" value="UPF0213 PROTEIN YHBQ"/>
    <property type="match status" value="1"/>
</dbReference>
<gene>
    <name evidence="3" type="ORF">C4F40_03745</name>
</gene>
<evidence type="ECO:0000313" key="3">
    <source>
        <dbReference type="EMBL" id="MBE8719841.1"/>
    </source>
</evidence>
<comment type="caution">
    <text evidence="3">The sequence shown here is derived from an EMBL/GenBank/DDBJ whole genome shotgun (WGS) entry which is preliminary data.</text>
</comment>